<dbReference type="AlphaFoldDB" id="A0A1W0X4C3"/>
<evidence type="ECO:0000256" key="1">
    <source>
        <dbReference type="ARBA" id="ARBA00022737"/>
    </source>
</evidence>
<feature type="compositionally biased region" description="Low complexity" evidence="3">
    <location>
        <begin position="17"/>
        <end position="66"/>
    </location>
</feature>
<feature type="repeat" description="NHL" evidence="2">
    <location>
        <begin position="279"/>
        <end position="322"/>
    </location>
</feature>
<feature type="region of interest" description="Disordered" evidence="3">
    <location>
        <begin position="1"/>
        <end position="91"/>
    </location>
</feature>
<dbReference type="GO" id="GO:0000209">
    <property type="term" value="P:protein polyubiquitination"/>
    <property type="evidence" value="ECO:0007669"/>
    <property type="project" value="TreeGrafter"/>
</dbReference>
<dbReference type="OrthoDB" id="10039644at2759"/>
<dbReference type="EMBL" id="MTYJ01000018">
    <property type="protein sequence ID" value="OQV22365.1"/>
    <property type="molecule type" value="Genomic_DNA"/>
</dbReference>
<evidence type="ECO:0000256" key="3">
    <source>
        <dbReference type="SAM" id="MobiDB-lite"/>
    </source>
</evidence>
<dbReference type="PANTHER" id="PTHR24104">
    <property type="entry name" value="E3 UBIQUITIN-PROTEIN LIGASE NHLRC1-RELATED"/>
    <property type="match status" value="1"/>
</dbReference>
<proteinExistence type="predicted"/>
<sequence>MLHGHLPQHHPHHHPHPSSFHPSSRSSSRSSMSELSSGASHMGVWSNNNSHHRSSNNNNGGSSGRSTDGSTTWGEPAVVTQDRRRRGDQQQQRGLMMMGEPLMLQQQQNPIRQLQHGKMGGGSNSRSPSDLGFVEPEGGHLNPYAEYGLQVAITHRDASSSMMSMSSHHSRGYGSGGGQHYANGESSSSLGYGMSGSGGGGGYQQHGQRDRDFSRARHYGGSGGDHQQDRDRGNSMHVNPYRNSSFGGRVQHIGSSFGMAPLPQAMDRMMVPRKELEMLSRFGETGGAPGQLDSPHGFCLGPTGEIIVADTMNNRIQVFDQKGSLLFSWGTSGYRKGRLWQPRKVAYIETLDRVVVSDRGRDCSRLQIFSRHGDFYSQIRQIRQTLFVGLTVYRGLIVAIENQPASCVVMTQEGKVLYHFTLEKVMEEPSDVLVVNETFYICDFLGHCVCVFDCRGALIQRIGSEHPGIIFYPNGIDVAESGDVVVADTHGNRFHVSVWSPQGKLLADYELPHMKVSRCCGLFMTPEGNLITAATNNNIVLLTNLLRVPGSPPPVLPRTTRSLQWPLPSAFDEALESKPSSKASH</sequence>
<accession>A0A1W0X4C3</accession>
<organism evidence="4 5">
    <name type="scientific">Hypsibius exemplaris</name>
    <name type="common">Freshwater tardigrade</name>
    <dbReference type="NCBI Taxonomy" id="2072580"/>
    <lineage>
        <taxon>Eukaryota</taxon>
        <taxon>Metazoa</taxon>
        <taxon>Ecdysozoa</taxon>
        <taxon>Tardigrada</taxon>
        <taxon>Eutardigrada</taxon>
        <taxon>Parachela</taxon>
        <taxon>Hypsibioidea</taxon>
        <taxon>Hypsibiidae</taxon>
        <taxon>Hypsibius</taxon>
    </lineage>
</organism>
<evidence type="ECO:0000256" key="2">
    <source>
        <dbReference type="PROSITE-ProRule" id="PRU00504"/>
    </source>
</evidence>
<gene>
    <name evidence="4" type="ORF">BV898_03861</name>
</gene>
<keyword evidence="1" id="KW-0677">Repeat</keyword>
<evidence type="ECO:0000313" key="5">
    <source>
        <dbReference type="Proteomes" id="UP000192578"/>
    </source>
</evidence>
<dbReference type="GO" id="GO:0043161">
    <property type="term" value="P:proteasome-mediated ubiquitin-dependent protein catabolic process"/>
    <property type="evidence" value="ECO:0007669"/>
    <property type="project" value="TreeGrafter"/>
</dbReference>
<dbReference type="InterPro" id="IPR011042">
    <property type="entry name" value="6-blade_b-propeller_TolB-like"/>
</dbReference>
<dbReference type="GO" id="GO:0061630">
    <property type="term" value="F:ubiquitin protein ligase activity"/>
    <property type="evidence" value="ECO:0007669"/>
    <property type="project" value="TreeGrafter"/>
</dbReference>
<dbReference type="Pfam" id="PF01436">
    <property type="entry name" value="NHL"/>
    <property type="match status" value="1"/>
</dbReference>
<comment type="caution">
    <text evidence="4">The sequence shown here is derived from an EMBL/GenBank/DDBJ whole genome shotgun (WGS) entry which is preliminary data.</text>
</comment>
<feature type="region of interest" description="Disordered" evidence="3">
    <location>
        <begin position="162"/>
        <end position="245"/>
    </location>
</feature>
<reference evidence="5" key="1">
    <citation type="submission" date="2017-01" db="EMBL/GenBank/DDBJ databases">
        <title>Comparative genomics of anhydrobiosis in the tardigrade Hypsibius dujardini.</title>
        <authorList>
            <person name="Yoshida Y."/>
            <person name="Koutsovoulos G."/>
            <person name="Laetsch D."/>
            <person name="Stevens L."/>
            <person name="Kumar S."/>
            <person name="Horikawa D."/>
            <person name="Ishino K."/>
            <person name="Komine S."/>
            <person name="Tomita M."/>
            <person name="Blaxter M."/>
            <person name="Arakawa K."/>
        </authorList>
    </citation>
    <scope>NUCLEOTIDE SEQUENCE [LARGE SCALE GENOMIC DNA]</scope>
    <source>
        <strain evidence="5">Z151</strain>
    </source>
</reference>
<feature type="compositionally biased region" description="Basic residues" evidence="3">
    <location>
        <begin position="1"/>
        <end position="16"/>
    </location>
</feature>
<dbReference type="PROSITE" id="PS51125">
    <property type="entry name" value="NHL"/>
    <property type="match status" value="1"/>
</dbReference>
<dbReference type="Gene3D" id="2.120.10.30">
    <property type="entry name" value="TolB, C-terminal domain"/>
    <property type="match status" value="1"/>
</dbReference>
<dbReference type="PANTHER" id="PTHR24104:SF51">
    <property type="entry name" value="SMP-30_GLUCONOLACTONASE_LRE-LIKE REGION DOMAIN-CONTAINING PROTEIN"/>
    <property type="match status" value="1"/>
</dbReference>
<keyword evidence="5" id="KW-1185">Reference proteome</keyword>
<dbReference type="InterPro" id="IPR001258">
    <property type="entry name" value="NHL_repeat"/>
</dbReference>
<name>A0A1W0X4C3_HYPEX</name>
<protein>
    <submittedName>
        <fullName evidence="4">Brain tumor protein</fullName>
    </submittedName>
</protein>
<evidence type="ECO:0000313" key="4">
    <source>
        <dbReference type="EMBL" id="OQV22365.1"/>
    </source>
</evidence>
<dbReference type="SUPFAM" id="SSF101898">
    <property type="entry name" value="NHL repeat"/>
    <property type="match status" value="1"/>
</dbReference>
<dbReference type="Proteomes" id="UP000192578">
    <property type="component" value="Unassembled WGS sequence"/>
</dbReference>
<feature type="compositionally biased region" description="Gly residues" evidence="3">
    <location>
        <begin position="193"/>
        <end position="204"/>
    </location>
</feature>
<dbReference type="InterPro" id="IPR050952">
    <property type="entry name" value="TRIM-NHL_E3_ligases"/>
</dbReference>